<dbReference type="SUPFAM" id="SSF81321">
    <property type="entry name" value="Family A G protein-coupled receptor-like"/>
    <property type="match status" value="1"/>
</dbReference>
<evidence type="ECO:0008006" key="8">
    <source>
        <dbReference type="Google" id="ProtNLM"/>
    </source>
</evidence>
<dbReference type="InterPro" id="IPR051119">
    <property type="entry name" value="Nematode_SR-like"/>
</dbReference>
<keyword evidence="3 5" id="KW-1133">Transmembrane helix</keyword>
<proteinExistence type="predicted"/>
<comment type="caution">
    <text evidence="6">The sequence shown here is derived from an EMBL/GenBank/DDBJ whole genome shotgun (WGS) entry which is preliminary data.</text>
</comment>
<protein>
    <recommendedName>
        <fullName evidence="8">Serpentine receptor class gamma</fullName>
    </recommendedName>
</protein>
<feature type="transmembrane region" description="Helical" evidence="5">
    <location>
        <begin position="70"/>
        <end position="96"/>
    </location>
</feature>
<feature type="transmembrane region" description="Helical" evidence="5">
    <location>
        <begin position="157"/>
        <end position="175"/>
    </location>
</feature>
<evidence type="ECO:0000256" key="5">
    <source>
        <dbReference type="SAM" id="Phobius"/>
    </source>
</evidence>
<evidence type="ECO:0000256" key="3">
    <source>
        <dbReference type="ARBA" id="ARBA00022989"/>
    </source>
</evidence>
<dbReference type="GO" id="GO:0016020">
    <property type="term" value="C:membrane"/>
    <property type="evidence" value="ECO:0007669"/>
    <property type="project" value="UniProtKB-SubCell"/>
</dbReference>
<accession>A0AAN8FRT8</accession>
<organism evidence="6 7">
    <name type="scientific">Trichostrongylus colubriformis</name>
    <name type="common">Black scour worm</name>
    <dbReference type="NCBI Taxonomy" id="6319"/>
    <lineage>
        <taxon>Eukaryota</taxon>
        <taxon>Metazoa</taxon>
        <taxon>Ecdysozoa</taxon>
        <taxon>Nematoda</taxon>
        <taxon>Chromadorea</taxon>
        <taxon>Rhabditida</taxon>
        <taxon>Rhabditina</taxon>
        <taxon>Rhabditomorpha</taxon>
        <taxon>Strongyloidea</taxon>
        <taxon>Trichostrongylidae</taxon>
        <taxon>Trichostrongylus</taxon>
    </lineage>
</organism>
<dbReference type="AlphaFoldDB" id="A0AAN8FRT8"/>
<evidence type="ECO:0000256" key="4">
    <source>
        <dbReference type="ARBA" id="ARBA00023136"/>
    </source>
</evidence>
<evidence type="ECO:0000313" key="6">
    <source>
        <dbReference type="EMBL" id="KAK5985386.1"/>
    </source>
</evidence>
<sequence length="229" mass="26347">MLIAINRFCAVCLKKNYDKIWTRKNVRIMIGLQYACAFAASTPAIGAELIYFQNSDGTYTFMGMDRRNDLINRCTYVGTCLTYVVITLFLNVRLLLELHKLLKLSESGKHIRHERGMLFCTILVFAFTTLMCAQQIARGIATLTESSAFLTWITVQYYWINDAMVSVAPFSLLLLNAELRRDISNFFRCQRYNHSVTISVSNFKNRQSTSDLNSHCDRRNAGRSIINKY</sequence>
<dbReference type="Gene3D" id="1.20.1070.10">
    <property type="entry name" value="Rhodopsin 7-helix transmembrane proteins"/>
    <property type="match status" value="1"/>
</dbReference>
<keyword evidence="4 5" id="KW-0472">Membrane</keyword>
<keyword evidence="7" id="KW-1185">Reference proteome</keyword>
<dbReference type="InterPro" id="IPR019426">
    <property type="entry name" value="7TM_GPCR_serpentine_rcpt_Srv"/>
</dbReference>
<evidence type="ECO:0000256" key="1">
    <source>
        <dbReference type="ARBA" id="ARBA00004141"/>
    </source>
</evidence>
<dbReference type="Pfam" id="PF10323">
    <property type="entry name" value="7TM_GPCR_Srv"/>
    <property type="match status" value="1"/>
</dbReference>
<feature type="transmembrane region" description="Helical" evidence="5">
    <location>
        <begin position="117"/>
        <end position="137"/>
    </location>
</feature>
<evidence type="ECO:0000256" key="2">
    <source>
        <dbReference type="ARBA" id="ARBA00022692"/>
    </source>
</evidence>
<dbReference type="Proteomes" id="UP001331761">
    <property type="component" value="Unassembled WGS sequence"/>
</dbReference>
<dbReference type="PANTHER" id="PTHR31627">
    <property type="entry name" value="SERPENTINE RECEPTOR CLASS GAMMA-RELATED"/>
    <property type="match status" value="1"/>
</dbReference>
<reference evidence="6 7" key="1">
    <citation type="submission" date="2019-10" db="EMBL/GenBank/DDBJ databases">
        <title>Assembly and Annotation for the nematode Trichostrongylus colubriformis.</title>
        <authorList>
            <person name="Martin J."/>
        </authorList>
    </citation>
    <scope>NUCLEOTIDE SEQUENCE [LARGE SCALE GENOMIC DNA]</scope>
    <source>
        <strain evidence="6">G859</strain>
        <tissue evidence="6">Whole worm</tissue>
    </source>
</reference>
<name>A0AAN8FRT8_TRICO</name>
<gene>
    <name evidence="6" type="ORF">GCK32_012770</name>
</gene>
<dbReference type="EMBL" id="WIXE01001807">
    <property type="protein sequence ID" value="KAK5985386.1"/>
    <property type="molecule type" value="Genomic_DNA"/>
</dbReference>
<evidence type="ECO:0000313" key="7">
    <source>
        <dbReference type="Proteomes" id="UP001331761"/>
    </source>
</evidence>
<keyword evidence="2 5" id="KW-0812">Transmembrane</keyword>
<comment type="subcellular location">
    <subcellularLocation>
        <location evidence="1">Membrane</location>
        <topology evidence="1">Multi-pass membrane protein</topology>
    </subcellularLocation>
</comment>
<dbReference type="CDD" id="cd00637">
    <property type="entry name" value="7tm_classA_rhodopsin-like"/>
    <property type="match status" value="1"/>
</dbReference>